<dbReference type="AlphaFoldDB" id="A0A9W6NE65"/>
<evidence type="ECO:0000313" key="3">
    <source>
        <dbReference type="Proteomes" id="UP001143328"/>
    </source>
</evidence>
<reference evidence="2" key="1">
    <citation type="journal article" date="2014" name="Int. J. Syst. Evol. Microbiol.">
        <title>Complete genome sequence of Corynebacterium casei LMG S-19264T (=DSM 44701T), isolated from a smear-ripened cheese.</title>
        <authorList>
            <consortium name="US DOE Joint Genome Institute (JGI-PGF)"/>
            <person name="Walter F."/>
            <person name="Albersmeier A."/>
            <person name="Kalinowski J."/>
            <person name="Ruckert C."/>
        </authorList>
    </citation>
    <scope>NUCLEOTIDE SEQUENCE</scope>
    <source>
        <strain evidence="2">VKM B-2935</strain>
    </source>
</reference>
<dbReference type="GO" id="GO:0016758">
    <property type="term" value="F:hexosyltransferase activity"/>
    <property type="evidence" value="ECO:0007669"/>
    <property type="project" value="UniProtKB-ARBA"/>
</dbReference>
<dbReference type="RefSeq" id="WP_271193456.1">
    <property type="nucleotide sequence ID" value="NZ_BSFN01000001.1"/>
</dbReference>
<protein>
    <submittedName>
        <fullName evidence="2">Glycosyl transferase family 1</fullName>
    </submittedName>
</protein>
<dbReference type="PANTHER" id="PTHR48050">
    <property type="entry name" value="STEROL 3-BETA-GLUCOSYLTRANSFERASE"/>
    <property type="match status" value="1"/>
</dbReference>
<gene>
    <name evidence="2" type="ORF">GCM10017655_03130</name>
</gene>
<sequence length="427" mass="47973">MKQKVIAFFPEAAYGPALNSVGIAQACEALGHKAVFLTDPGMSGVYSGYGFEEHMVNMSAPMPPEEMAKYWVDFINGHIPNFRKSPLEQIPNYVKECWAAIVETAKWAEKDLPSVLAKVQPDLICVDNVILFPAIKQYGKPWVRIISCSENEIEDPDIPPHLSGMSVHDKAGHAEFRRRFDEEVGPIHADFNEFLVAHGEQPYPLGTFFEASPFMNLLLYPDPVKFERRHALPPEQFHYLQGCVRADKPYDIPQFKANNDKPLLYVSFGSLGSGDVDLLKRLISAIGQLPYRALFNVGEHLEKYTELPDNVLVSNWYPQPSVIEKVDAVIHHGGNNSFTECLFFGKPAIVMSYVWDGHDNAMRAEESGHGFKLDRYEWNEADLAAKLEACLTDTAMQARLKETSAYMQSRKGPQDAAKILDGLLNHD</sequence>
<dbReference type="PROSITE" id="PS51257">
    <property type="entry name" value="PROKAR_LIPOPROTEIN"/>
    <property type="match status" value="1"/>
</dbReference>
<dbReference type="InterPro" id="IPR010610">
    <property type="entry name" value="EryCIII-like_C"/>
</dbReference>
<dbReference type="SUPFAM" id="SSF53756">
    <property type="entry name" value="UDP-Glycosyltransferase/glycogen phosphorylase"/>
    <property type="match status" value="1"/>
</dbReference>
<organism evidence="2 3">
    <name type="scientific">Pseudomonas turukhanskensis</name>
    <dbReference type="NCBI Taxonomy" id="1806536"/>
    <lineage>
        <taxon>Bacteria</taxon>
        <taxon>Pseudomonadati</taxon>
        <taxon>Pseudomonadota</taxon>
        <taxon>Gammaproteobacteria</taxon>
        <taxon>Pseudomonadales</taxon>
        <taxon>Pseudomonadaceae</taxon>
        <taxon>Pseudomonas</taxon>
    </lineage>
</organism>
<dbReference type="CDD" id="cd03784">
    <property type="entry name" value="GT1_Gtf-like"/>
    <property type="match status" value="1"/>
</dbReference>
<dbReference type="InterPro" id="IPR002213">
    <property type="entry name" value="UDP_glucos_trans"/>
</dbReference>
<name>A0A9W6NE65_9PSED</name>
<accession>A0A9W6NE65</accession>
<dbReference type="PANTHER" id="PTHR48050:SF13">
    <property type="entry name" value="STEROL 3-BETA-GLUCOSYLTRANSFERASE UGT80A2"/>
    <property type="match status" value="1"/>
</dbReference>
<keyword evidence="3" id="KW-1185">Reference proteome</keyword>
<evidence type="ECO:0000259" key="1">
    <source>
        <dbReference type="Pfam" id="PF06722"/>
    </source>
</evidence>
<evidence type="ECO:0000313" key="2">
    <source>
        <dbReference type="EMBL" id="GLK87251.1"/>
    </source>
</evidence>
<proteinExistence type="predicted"/>
<comment type="caution">
    <text evidence="2">The sequence shown here is derived from an EMBL/GenBank/DDBJ whole genome shotgun (WGS) entry which is preliminary data.</text>
</comment>
<keyword evidence="2" id="KW-0808">Transferase</keyword>
<reference evidence="2" key="2">
    <citation type="submission" date="2023-01" db="EMBL/GenBank/DDBJ databases">
        <authorList>
            <person name="Sun Q."/>
            <person name="Evtushenko L."/>
        </authorList>
    </citation>
    <scope>NUCLEOTIDE SEQUENCE</scope>
    <source>
        <strain evidence="2">VKM B-2935</strain>
    </source>
</reference>
<dbReference type="GO" id="GO:0008194">
    <property type="term" value="F:UDP-glycosyltransferase activity"/>
    <property type="evidence" value="ECO:0007669"/>
    <property type="project" value="InterPro"/>
</dbReference>
<dbReference type="Pfam" id="PF06722">
    <property type="entry name" value="EryCIII-like_C"/>
    <property type="match status" value="1"/>
</dbReference>
<dbReference type="EMBL" id="BSFN01000001">
    <property type="protein sequence ID" value="GLK87251.1"/>
    <property type="molecule type" value="Genomic_DNA"/>
</dbReference>
<dbReference type="GO" id="GO:0017000">
    <property type="term" value="P:antibiotic biosynthetic process"/>
    <property type="evidence" value="ECO:0007669"/>
    <property type="project" value="UniProtKB-ARBA"/>
</dbReference>
<dbReference type="Gene3D" id="3.40.50.2000">
    <property type="entry name" value="Glycogen Phosphorylase B"/>
    <property type="match status" value="2"/>
</dbReference>
<dbReference type="InterPro" id="IPR050426">
    <property type="entry name" value="Glycosyltransferase_28"/>
</dbReference>
<feature type="domain" description="Erythromycin biosynthesis protein CIII-like C-terminal" evidence="1">
    <location>
        <begin position="299"/>
        <end position="421"/>
    </location>
</feature>
<dbReference type="Proteomes" id="UP001143328">
    <property type="component" value="Unassembled WGS sequence"/>
</dbReference>